<dbReference type="EMBL" id="JAIGNO010000001">
    <property type="protein sequence ID" value="MBX7480934.1"/>
    <property type="molecule type" value="Genomic_DNA"/>
</dbReference>
<sequence>MRSITCKDMTGNFKELSGLRRRDFLASSAAVPFMMSLPASASGSSVTTGANLVEAANAPFGSNAALASFEHLAASGAGVVALIPFFWQSHESDAKLVRGNALPNERLQDGILQAHKSGLEVLVKPHIWVPDRWAGSITFSLESDWQAWFAAYEAALTDCADIAAKAGAQTFCVGTELKQASERPEWTKVIARIRSVFPGRLTYVAHNAAEARQVGFWDQLDIVAMSSYPALGSPSDRAGWRRAIGNEARALRLLADRHGKPAWLGEIGIRSAVDATYKPWESAEERDALPDMAVQRDVLQMWLEIADEQKIDTALVWRWLSDPNGGGPRDTDFTIQNKPAQDLLAAR</sequence>
<keyword evidence="2" id="KW-1185">Reference proteome</keyword>
<dbReference type="InterPro" id="IPR055151">
    <property type="entry name" value="GH113"/>
</dbReference>
<gene>
    <name evidence="1" type="ORF">K3174_00185</name>
</gene>
<proteinExistence type="predicted"/>
<evidence type="ECO:0008006" key="3">
    <source>
        <dbReference type="Google" id="ProtNLM"/>
    </source>
</evidence>
<reference evidence="1 2" key="1">
    <citation type="submission" date="2021-08" db="EMBL/GenBank/DDBJ databases">
        <title>Comparative Genomics Analysis of the Genus Qipengyuania Reveals Extensive Genetic Diversity and Metabolic Versatility, Including the Description of Fifteen Novel Species.</title>
        <authorList>
            <person name="Liu Y."/>
        </authorList>
    </citation>
    <scope>NUCLEOTIDE SEQUENCE [LARGE SCALE GENOMIC DNA]</scope>
    <source>
        <strain evidence="1 2">6D47A</strain>
    </source>
</reference>
<evidence type="ECO:0000313" key="1">
    <source>
        <dbReference type="EMBL" id="MBX7480934.1"/>
    </source>
</evidence>
<dbReference type="Proteomes" id="UP000755104">
    <property type="component" value="Unassembled WGS sequence"/>
</dbReference>
<accession>A0ABS7J4C7</accession>
<dbReference type="SUPFAM" id="SSF51445">
    <property type="entry name" value="(Trans)glycosidases"/>
    <property type="match status" value="1"/>
</dbReference>
<comment type="caution">
    <text evidence="1">The sequence shown here is derived from an EMBL/GenBank/DDBJ whole genome shotgun (WGS) entry which is preliminary data.</text>
</comment>
<dbReference type="Gene3D" id="3.20.20.80">
    <property type="entry name" value="Glycosidases"/>
    <property type="match status" value="1"/>
</dbReference>
<dbReference type="CDD" id="cd19608">
    <property type="entry name" value="GH113_mannanase-like"/>
    <property type="match status" value="1"/>
</dbReference>
<evidence type="ECO:0000313" key="2">
    <source>
        <dbReference type="Proteomes" id="UP000755104"/>
    </source>
</evidence>
<dbReference type="InterPro" id="IPR017853">
    <property type="entry name" value="GH"/>
</dbReference>
<organism evidence="1 2">
    <name type="scientific">Qipengyuania qiaonensis</name>
    <dbReference type="NCBI Taxonomy" id="2867240"/>
    <lineage>
        <taxon>Bacteria</taxon>
        <taxon>Pseudomonadati</taxon>
        <taxon>Pseudomonadota</taxon>
        <taxon>Alphaproteobacteria</taxon>
        <taxon>Sphingomonadales</taxon>
        <taxon>Erythrobacteraceae</taxon>
        <taxon>Qipengyuania</taxon>
    </lineage>
</organism>
<protein>
    <recommendedName>
        <fullName evidence="3">Glycosidase-like protein</fullName>
    </recommendedName>
</protein>
<name>A0ABS7J4C7_9SPHN</name>
<dbReference type="Pfam" id="PF22612">
    <property type="entry name" value="GH113"/>
    <property type="match status" value="1"/>
</dbReference>